<protein>
    <recommendedName>
        <fullName evidence="7">Nudix hydrolase domain-containing protein</fullName>
    </recommendedName>
</protein>
<evidence type="ECO:0000313" key="9">
    <source>
        <dbReference type="Proteomes" id="UP000050301"/>
    </source>
</evidence>
<dbReference type="Pfam" id="PF00293">
    <property type="entry name" value="NUDIX"/>
    <property type="match status" value="1"/>
</dbReference>
<keyword evidence="3" id="KW-0479">Metal-binding</keyword>
<reference evidence="8 9" key="1">
    <citation type="submission" date="2015-09" db="EMBL/GenBank/DDBJ databases">
        <title>Heavy metals and arsenic resistance mechanisms in polyextremophilic archaea of the family Ferroplasmaceae.</title>
        <authorList>
            <person name="Bulaev A.G."/>
            <person name="Kanygina A.V."/>
        </authorList>
    </citation>
    <scope>NUCLEOTIDE SEQUENCE [LARGE SCALE GENOMIC DNA]</scope>
    <source>
        <strain evidence="8 9">BH2</strain>
    </source>
</reference>
<evidence type="ECO:0000256" key="6">
    <source>
        <dbReference type="ARBA" id="ARBA00023211"/>
    </source>
</evidence>
<dbReference type="PANTHER" id="PTHR12992:SF11">
    <property type="entry name" value="MITOCHONDRIAL COENZYME A DIPHOSPHATASE NUDT8"/>
    <property type="match status" value="1"/>
</dbReference>
<evidence type="ECO:0000256" key="4">
    <source>
        <dbReference type="ARBA" id="ARBA00022801"/>
    </source>
</evidence>
<dbReference type="GeneID" id="84221798"/>
<keyword evidence="9" id="KW-1185">Reference proteome</keyword>
<dbReference type="Gene3D" id="3.90.79.10">
    <property type="entry name" value="Nucleoside Triphosphate Pyrophosphohydrolase"/>
    <property type="match status" value="1"/>
</dbReference>
<name>A0A0N8VL14_9ARCH</name>
<dbReference type="AlphaFoldDB" id="A0A0N8VL14"/>
<dbReference type="PROSITE" id="PS00893">
    <property type="entry name" value="NUDIX_BOX"/>
    <property type="match status" value="1"/>
</dbReference>
<evidence type="ECO:0000256" key="3">
    <source>
        <dbReference type="ARBA" id="ARBA00022723"/>
    </source>
</evidence>
<dbReference type="FunCoup" id="A0A0N8VL14">
    <property type="interactions" value="18"/>
</dbReference>
<evidence type="ECO:0000256" key="1">
    <source>
        <dbReference type="ARBA" id="ARBA00001936"/>
    </source>
</evidence>
<dbReference type="InterPro" id="IPR020084">
    <property type="entry name" value="NUDIX_hydrolase_CS"/>
</dbReference>
<gene>
    <name evidence="8" type="ORF">AOG55_07310</name>
</gene>
<dbReference type="InterPro" id="IPR000086">
    <property type="entry name" value="NUDIX_hydrolase_dom"/>
</dbReference>
<proteinExistence type="predicted"/>
<feature type="domain" description="Nudix hydrolase" evidence="7">
    <location>
        <begin position="1"/>
        <end position="125"/>
    </location>
</feature>
<dbReference type="Proteomes" id="UP000050301">
    <property type="component" value="Unassembled WGS sequence"/>
</dbReference>
<organism evidence="8 9">
    <name type="scientific">Acidiplasma cupricumulans</name>
    <dbReference type="NCBI Taxonomy" id="312540"/>
    <lineage>
        <taxon>Archaea</taxon>
        <taxon>Methanobacteriati</taxon>
        <taxon>Thermoplasmatota</taxon>
        <taxon>Thermoplasmata</taxon>
        <taxon>Thermoplasmatales</taxon>
        <taxon>Ferroplasmaceae</taxon>
        <taxon>Acidiplasma</taxon>
    </lineage>
</organism>
<dbReference type="CDD" id="cd03426">
    <property type="entry name" value="NUDIX_CoAse_Nudt7"/>
    <property type="match status" value="1"/>
</dbReference>
<sequence length="137" mass="15686">MECDAAVALIIDNDNFLLIKRADLGDPWSGQMALPGGHREKSETCCDTAVRETYEEVGIKIRITKYLGNYFTLNKTLSVAAFLAECVTKNVKIDNEVSKFFWVGFRELKEYDGTFRYGSYIIFGLTYRILKDFSNMH</sequence>
<evidence type="ECO:0000256" key="2">
    <source>
        <dbReference type="ARBA" id="ARBA00001946"/>
    </source>
</evidence>
<keyword evidence="6" id="KW-0464">Manganese</keyword>
<dbReference type="EMBL" id="LKBH01000174">
    <property type="protein sequence ID" value="KQB35252.1"/>
    <property type="molecule type" value="Genomic_DNA"/>
</dbReference>
<comment type="cofactor">
    <cofactor evidence="1">
        <name>Mn(2+)</name>
        <dbReference type="ChEBI" id="CHEBI:29035"/>
    </cofactor>
</comment>
<evidence type="ECO:0000256" key="5">
    <source>
        <dbReference type="ARBA" id="ARBA00022842"/>
    </source>
</evidence>
<accession>A0A0N8VL14</accession>
<dbReference type="SUPFAM" id="SSF55811">
    <property type="entry name" value="Nudix"/>
    <property type="match status" value="1"/>
</dbReference>
<keyword evidence="4" id="KW-0378">Hydrolase</keyword>
<evidence type="ECO:0000259" key="7">
    <source>
        <dbReference type="PROSITE" id="PS51462"/>
    </source>
</evidence>
<comment type="cofactor">
    <cofactor evidence="2">
        <name>Mg(2+)</name>
        <dbReference type="ChEBI" id="CHEBI:18420"/>
    </cofactor>
</comment>
<dbReference type="InterPro" id="IPR045121">
    <property type="entry name" value="CoAse"/>
</dbReference>
<dbReference type="RefSeq" id="WP_048100785.1">
    <property type="nucleotide sequence ID" value="NZ_LKBH01000174.1"/>
</dbReference>
<dbReference type="InParanoid" id="A0A0N8VL14"/>
<comment type="caution">
    <text evidence="8">The sequence shown here is derived from an EMBL/GenBank/DDBJ whole genome shotgun (WGS) entry which is preliminary data.</text>
</comment>
<dbReference type="InterPro" id="IPR015797">
    <property type="entry name" value="NUDIX_hydrolase-like_dom_sf"/>
</dbReference>
<dbReference type="PANTHER" id="PTHR12992">
    <property type="entry name" value="NUDIX HYDROLASE"/>
    <property type="match status" value="1"/>
</dbReference>
<dbReference type="GO" id="GO:0010945">
    <property type="term" value="F:coenzyme A diphosphatase activity"/>
    <property type="evidence" value="ECO:0007669"/>
    <property type="project" value="InterPro"/>
</dbReference>
<dbReference type="PROSITE" id="PS51462">
    <property type="entry name" value="NUDIX"/>
    <property type="match status" value="1"/>
</dbReference>
<evidence type="ECO:0000313" key="8">
    <source>
        <dbReference type="EMBL" id="KQB35252.1"/>
    </source>
</evidence>
<dbReference type="GO" id="GO:0046872">
    <property type="term" value="F:metal ion binding"/>
    <property type="evidence" value="ECO:0007669"/>
    <property type="project" value="UniProtKB-KW"/>
</dbReference>
<keyword evidence="5" id="KW-0460">Magnesium</keyword>